<accession>A0ABT2C9L1</accession>
<organism evidence="2 3">
    <name type="scientific">Streptomyces pyxinae</name>
    <dbReference type="NCBI Taxonomy" id="2970734"/>
    <lineage>
        <taxon>Bacteria</taxon>
        <taxon>Bacillati</taxon>
        <taxon>Actinomycetota</taxon>
        <taxon>Actinomycetes</taxon>
        <taxon>Kitasatosporales</taxon>
        <taxon>Streptomycetaceae</taxon>
        <taxon>Streptomyces</taxon>
    </lineage>
</organism>
<protein>
    <submittedName>
        <fullName evidence="2">Uncharacterized protein</fullName>
    </submittedName>
</protein>
<dbReference type="RefSeq" id="WP_258784616.1">
    <property type="nucleotide sequence ID" value="NZ_JANUGQ010000001.1"/>
</dbReference>
<gene>
    <name evidence="2" type="ORF">NX801_00050</name>
</gene>
<proteinExistence type="predicted"/>
<evidence type="ECO:0000313" key="2">
    <source>
        <dbReference type="EMBL" id="MCS0634079.1"/>
    </source>
</evidence>
<name>A0ABT2C9L1_9ACTN</name>
<keyword evidence="3" id="KW-1185">Reference proteome</keyword>
<comment type="caution">
    <text evidence="2">The sequence shown here is derived from an EMBL/GenBank/DDBJ whole genome shotgun (WGS) entry which is preliminary data.</text>
</comment>
<feature type="compositionally biased region" description="Low complexity" evidence="1">
    <location>
        <begin position="54"/>
        <end position="63"/>
    </location>
</feature>
<sequence>MPLSHTRTNEPAGAPIPRGAESATREDMEFEDTEIEDMEITEAGITQATHDPRPAATGPAPRTGHGGGVPPGRPDVTRGVAGVSQGCHQGYGSAPPLRLGHRA</sequence>
<feature type="region of interest" description="Disordered" evidence="1">
    <location>
        <begin position="1"/>
        <end position="103"/>
    </location>
</feature>
<evidence type="ECO:0000256" key="1">
    <source>
        <dbReference type="SAM" id="MobiDB-lite"/>
    </source>
</evidence>
<dbReference type="Proteomes" id="UP001431313">
    <property type="component" value="Unassembled WGS sequence"/>
</dbReference>
<evidence type="ECO:0000313" key="3">
    <source>
        <dbReference type="Proteomes" id="UP001431313"/>
    </source>
</evidence>
<dbReference type="EMBL" id="JANUGQ010000001">
    <property type="protein sequence ID" value="MCS0634079.1"/>
    <property type="molecule type" value="Genomic_DNA"/>
</dbReference>
<reference evidence="2" key="1">
    <citation type="submission" date="2022-08" db="EMBL/GenBank/DDBJ databases">
        <authorList>
            <person name="Somphong A."/>
            <person name="Phongsopitanun W."/>
        </authorList>
    </citation>
    <scope>NUCLEOTIDE SEQUENCE</scope>
    <source>
        <strain evidence="2">LP05-1</strain>
    </source>
</reference>
<feature type="compositionally biased region" description="Acidic residues" evidence="1">
    <location>
        <begin position="28"/>
        <end position="40"/>
    </location>
</feature>